<accession>A0ACC1AZW9</accession>
<organism evidence="1 2">
    <name type="scientific">Pistacia atlantica</name>
    <dbReference type="NCBI Taxonomy" id="434234"/>
    <lineage>
        <taxon>Eukaryota</taxon>
        <taxon>Viridiplantae</taxon>
        <taxon>Streptophyta</taxon>
        <taxon>Embryophyta</taxon>
        <taxon>Tracheophyta</taxon>
        <taxon>Spermatophyta</taxon>
        <taxon>Magnoliopsida</taxon>
        <taxon>eudicotyledons</taxon>
        <taxon>Gunneridae</taxon>
        <taxon>Pentapetalae</taxon>
        <taxon>rosids</taxon>
        <taxon>malvids</taxon>
        <taxon>Sapindales</taxon>
        <taxon>Anacardiaceae</taxon>
        <taxon>Pistacia</taxon>
    </lineage>
</organism>
<name>A0ACC1AZW9_9ROSI</name>
<comment type="caution">
    <text evidence="1">The sequence shown here is derived from an EMBL/GenBank/DDBJ whole genome shotgun (WGS) entry which is preliminary data.</text>
</comment>
<dbReference type="Proteomes" id="UP001164250">
    <property type="component" value="Chromosome 7"/>
</dbReference>
<gene>
    <name evidence="1" type="ORF">Patl1_25581</name>
</gene>
<proteinExistence type="predicted"/>
<keyword evidence="2" id="KW-1185">Reference proteome</keyword>
<sequence length="245" mass="27913">MPIYFSKKILPVSKSGFDETLPKNNVSSVLHGASANPCSVQEESILLTKENTKEGRLLSSNFEDLDPNIFLEQESSPFEPCNCGERQGQSLNNCNEGNLSNCFEASDNSLQLLDQQETSAVASPNIDKRLLEDQQVIDKRKERKHKLKRVQIDQVKVVQLNEEDGQINQEKVVQLNEEDGPISKRQEHNEKEKARRMMLNTSYLALGALLPADSRRKKVQSSTTLHHFITFCFYELFAFRINLRS</sequence>
<reference evidence="2" key="1">
    <citation type="journal article" date="2023" name="G3 (Bethesda)">
        <title>Genome assembly and association tests identify interacting loci associated with vigor, precocity, and sex in interspecific pistachio rootstocks.</title>
        <authorList>
            <person name="Palmer W."/>
            <person name="Jacygrad E."/>
            <person name="Sagayaradj S."/>
            <person name="Cavanaugh K."/>
            <person name="Han R."/>
            <person name="Bertier L."/>
            <person name="Beede B."/>
            <person name="Kafkas S."/>
            <person name="Golino D."/>
            <person name="Preece J."/>
            <person name="Michelmore R."/>
        </authorList>
    </citation>
    <scope>NUCLEOTIDE SEQUENCE [LARGE SCALE GENOMIC DNA]</scope>
</reference>
<protein>
    <submittedName>
        <fullName evidence="1">Uncharacterized protein</fullName>
    </submittedName>
</protein>
<evidence type="ECO:0000313" key="1">
    <source>
        <dbReference type="EMBL" id="KAJ0092224.1"/>
    </source>
</evidence>
<dbReference type="EMBL" id="CM047903">
    <property type="protein sequence ID" value="KAJ0092224.1"/>
    <property type="molecule type" value="Genomic_DNA"/>
</dbReference>
<evidence type="ECO:0000313" key="2">
    <source>
        <dbReference type="Proteomes" id="UP001164250"/>
    </source>
</evidence>